<keyword evidence="4" id="KW-1185">Reference proteome</keyword>
<dbReference type="GO" id="GO:0046872">
    <property type="term" value="F:metal ion binding"/>
    <property type="evidence" value="ECO:0007669"/>
    <property type="project" value="UniProtKB-KW"/>
</dbReference>
<name>A0A2U1THA0_9MICO</name>
<sequence>MTTGVRASERTATRTALVAISHGTSSPTGQAAVGRLVDAVSSRLPLITVEAGFVDVQQPDVAATLDALARDQPAAIVPLLLSAGYHVHVDLVNEAADSGRVTAISGALGPDDRLVDLLIRRLAEAGLAAVDSVVLGAAGSSDARAVEDCHDMARRMSARLGRTVTVGFISAATPPLSRAVSAARAAHGSGRVVVSTYLLAPGYFYDLARASGADVVTEPLLTAVGPVPVELIETVCDRFHGLVAEPATS</sequence>
<organism evidence="3 4">
    <name type="scientific">Mycetocola zhujimingii</name>
    <dbReference type="NCBI Taxonomy" id="2079792"/>
    <lineage>
        <taxon>Bacteria</taxon>
        <taxon>Bacillati</taxon>
        <taxon>Actinomycetota</taxon>
        <taxon>Actinomycetes</taxon>
        <taxon>Micrococcales</taxon>
        <taxon>Microbacteriaceae</taxon>
        <taxon>Mycetocola</taxon>
    </lineage>
</organism>
<evidence type="ECO:0000313" key="3">
    <source>
        <dbReference type="EMBL" id="PWC08277.1"/>
    </source>
</evidence>
<dbReference type="EMBL" id="QEFB01000001">
    <property type="protein sequence ID" value="PWC08277.1"/>
    <property type="molecule type" value="Genomic_DNA"/>
</dbReference>
<dbReference type="PANTHER" id="PTHR33542">
    <property type="entry name" value="SIROHYDROCHLORIN FERROCHELATASE, CHLOROPLASTIC"/>
    <property type="match status" value="1"/>
</dbReference>
<protein>
    <submittedName>
        <fullName evidence="3">Cobalamin biosynthesis protein CbiX</fullName>
    </submittedName>
</protein>
<dbReference type="Proteomes" id="UP000244962">
    <property type="component" value="Unassembled WGS sequence"/>
</dbReference>
<dbReference type="RefSeq" id="WP_108962078.1">
    <property type="nucleotide sequence ID" value="NZ_QEFB01000001.1"/>
</dbReference>
<evidence type="ECO:0000256" key="2">
    <source>
        <dbReference type="ARBA" id="ARBA00023239"/>
    </source>
</evidence>
<keyword evidence="2" id="KW-0456">Lyase</keyword>
<dbReference type="CDD" id="cd03416">
    <property type="entry name" value="CbiX_SirB_N"/>
    <property type="match status" value="1"/>
</dbReference>
<gene>
    <name evidence="3" type="ORF">DF223_02740</name>
</gene>
<dbReference type="AlphaFoldDB" id="A0A2U1THA0"/>
<dbReference type="Pfam" id="PF01903">
    <property type="entry name" value="CbiX"/>
    <property type="match status" value="2"/>
</dbReference>
<accession>A0A2U1THA0</accession>
<dbReference type="Gene3D" id="3.40.50.1400">
    <property type="match status" value="2"/>
</dbReference>
<comment type="caution">
    <text evidence="3">The sequence shown here is derived from an EMBL/GenBank/DDBJ whole genome shotgun (WGS) entry which is preliminary data.</text>
</comment>
<dbReference type="GO" id="GO:0016829">
    <property type="term" value="F:lyase activity"/>
    <property type="evidence" value="ECO:0007669"/>
    <property type="project" value="UniProtKB-KW"/>
</dbReference>
<evidence type="ECO:0000313" key="4">
    <source>
        <dbReference type="Proteomes" id="UP000244962"/>
    </source>
</evidence>
<proteinExistence type="predicted"/>
<dbReference type="InterPro" id="IPR050963">
    <property type="entry name" value="Sirohydro_Cobaltochel/CbiX"/>
</dbReference>
<reference evidence="4" key="1">
    <citation type="submission" date="2018-04" db="EMBL/GenBank/DDBJ databases">
        <authorList>
            <person name="Liu S."/>
            <person name="Wang Z."/>
            <person name="Li J."/>
        </authorList>
    </citation>
    <scope>NUCLEOTIDE SEQUENCE [LARGE SCALE GENOMIC DNA]</scope>
    <source>
        <strain evidence="4">622</strain>
    </source>
</reference>
<dbReference type="SUPFAM" id="SSF53800">
    <property type="entry name" value="Chelatase"/>
    <property type="match status" value="1"/>
</dbReference>
<dbReference type="PANTHER" id="PTHR33542:SF5">
    <property type="entry name" value="FERROCHELATASE CHE1"/>
    <property type="match status" value="1"/>
</dbReference>
<evidence type="ECO:0000256" key="1">
    <source>
        <dbReference type="ARBA" id="ARBA00022723"/>
    </source>
</evidence>
<keyword evidence="1" id="KW-0479">Metal-binding</keyword>
<dbReference type="InterPro" id="IPR002762">
    <property type="entry name" value="CbiX-like"/>
</dbReference>